<feature type="transmembrane region" description="Helical" evidence="1">
    <location>
        <begin position="82"/>
        <end position="106"/>
    </location>
</feature>
<keyword evidence="1" id="KW-0472">Membrane</keyword>
<evidence type="ECO:0000313" key="3">
    <source>
        <dbReference type="EnsemblPlants" id="Pp3c9_21270V3.1"/>
    </source>
</evidence>
<keyword evidence="1" id="KW-1133">Transmembrane helix</keyword>
<feature type="transmembrane region" description="Helical" evidence="1">
    <location>
        <begin position="45"/>
        <end position="75"/>
    </location>
</feature>
<evidence type="ECO:0000313" key="4">
    <source>
        <dbReference type="Proteomes" id="UP000006727"/>
    </source>
</evidence>
<dbReference type="EnsemblPlants" id="Pp3c9_21270V3.1">
    <property type="protein sequence ID" value="Pp3c9_21270V3.1"/>
    <property type="gene ID" value="Pp3c9_21270"/>
</dbReference>
<evidence type="ECO:0000256" key="1">
    <source>
        <dbReference type="SAM" id="Phobius"/>
    </source>
</evidence>
<reference evidence="2 4" key="1">
    <citation type="journal article" date="2008" name="Science">
        <title>The Physcomitrella genome reveals evolutionary insights into the conquest of land by plants.</title>
        <authorList>
            <person name="Rensing S."/>
            <person name="Lang D."/>
            <person name="Zimmer A."/>
            <person name="Terry A."/>
            <person name="Salamov A."/>
            <person name="Shapiro H."/>
            <person name="Nishiyama T."/>
            <person name="Perroud P.-F."/>
            <person name="Lindquist E."/>
            <person name="Kamisugi Y."/>
            <person name="Tanahashi T."/>
            <person name="Sakakibara K."/>
            <person name="Fujita T."/>
            <person name="Oishi K."/>
            <person name="Shin-I T."/>
            <person name="Kuroki Y."/>
            <person name="Toyoda A."/>
            <person name="Suzuki Y."/>
            <person name="Hashimoto A."/>
            <person name="Yamaguchi K."/>
            <person name="Sugano A."/>
            <person name="Kohara Y."/>
            <person name="Fujiyama A."/>
            <person name="Anterola A."/>
            <person name="Aoki S."/>
            <person name="Ashton N."/>
            <person name="Barbazuk W.B."/>
            <person name="Barker E."/>
            <person name="Bennetzen J."/>
            <person name="Bezanilla M."/>
            <person name="Blankenship R."/>
            <person name="Cho S.H."/>
            <person name="Dutcher S."/>
            <person name="Estelle M."/>
            <person name="Fawcett J.A."/>
            <person name="Gundlach H."/>
            <person name="Hanada K."/>
            <person name="Heyl A."/>
            <person name="Hicks K.A."/>
            <person name="Hugh J."/>
            <person name="Lohr M."/>
            <person name="Mayer K."/>
            <person name="Melkozernov A."/>
            <person name="Murata T."/>
            <person name="Nelson D."/>
            <person name="Pils B."/>
            <person name="Prigge M."/>
            <person name="Reiss B."/>
            <person name="Renner T."/>
            <person name="Rombauts S."/>
            <person name="Rushton P."/>
            <person name="Sanderfoot A."/>
            <person name="Schween G."/>
            <person name="Shiu S.-H."/>
            <person name="Stueber K."/>
            <person name="Theodoulou F.L."/>
            <person name="Tu H."/>
            <person name="Van de Peer Y."/>
            <person name="Verrier P.J."/>
            <person name="Waters E."/>
            <person name="Wood A."/>
            <person name="Yang L."/>
            <person name="Cove D."/>
            <person name="Cuming A."/>
            <person name="Hasebe M."/>
            <person name="Lucas S."/>
            <person name="Mishler D.B."/>
            <person name="Reski R."/>
            <person name="Grigoriev I."/>
            <person name="Quatrano R.S."/>
            <person name="Boore J.L."/>
        </authorList>
    </citation>
    <scope>NUCLEOTIDE SEQUENCE [LARGE SCALE GENOMIC DNA]</scope>
    <source>
        <strain evidence="3 4">cv. Gransden 2004</strain>
    </source>
</reference>
<dbReference type="STRING" id="3218.A0A2K1K431"/>
<dbReference type="EMBL" id="ABEU02000009">
    <property type="protein sequence ID" value="PNR48534.1"/>
    <property type="molecule type" value="Genomic_DNA"/>
</dbReference>
<protein>
    <submittedName>
        <fullName evidence="2 3">Uncharacterized protein</fullName>
    </submittedName>
</protein>
<keyword evidence="1" id="KW-0812">Transmembrane</keyword>
<dbReference type="PaxDb" id="3218-PP1S316_31V6.1"/>
<accession>A0A2K1K431</accession>
<feature type="transmembrane region" description="Helical" evidence="1">
    <location>
        <begin position="12"/>
        <end position="33"/>
    </location>
</feature>
<reference evidence="2 4" key="2">
    <citation type="journal article" date="2018" name="Plant J.">
        <title>The Physcomitrella patens chromosome-scale assembly reveals moss genome structure and evolution.</title>
        <authorList>
            <person name="Lang D."/>
            <person name="Ullrich K.K."/>
            <person name="Murat F."/>
            <person name="Fuchs J."/>
            <person name="Jenkins J."/>
            <person name="Haas F.B."/>
            <person name="Piednoel M."/>
            <person name="Gundlach H."/>
            <person name="Van Bel M."/>
            <person name="Meyberg R."/>
            <person name="Vives C."/>
            <person name="Morata J."/>
            <person name="Symeonidi A."/>
            <person name="Hiss M."/>
            <person name="Muchero W."/>
            <person name="Kamisugi Y."/>
            <person name="Saleh O."/>
            <person name="Blanc G."/>
            <person name="Decker E.L."/>
            <person name="van Gessel N."/>
            <person name="Grimwood J."/>
            <person name="Hayes R.D."/>
            <person name="Graham S.W."/>
            <person name="Gunter L.E."/>
            <person name="McDaniel S.F."/>
            <person name="Hoernstein S.N.W."/>
            <person name="Larsson A."/>
            <person name="Li F.W."/>
            <person name="Perroud P.F."/>
            <person name="Phillips J."/>
            <person name="Ranjan P."/>
            <person name="Rokshar D.S."/>
            <person name="Rothfels C.J."/>
            <person name="Schneider L."/>
            <person name="Shu S."/>
            <person name="Stevenson D.W."/>
            <person name="Thummler F."/>
            <person name="Tillich M."/>
            <person name="Villarreal Aguilar J.C."/>
            <person name="Widiez T."/>
            <person name="Wong G.K."/>
            <person name="Wymore A."/>
            <person name="Zhang Y."/>
            <person name="Zimmer A.D."/>
            <person name="Quatrano R.S."/>
            <person name="Mayer K.F.X."/>
            <person name="Goodstein D."/>
            <person name="Casacuberta J.M."/>
            <person name="Vandepoele K."/>
            <person name="Reski R."/>
            <person name="Cuming A.C."/>
            <person name="Tuskan G.A."/>
            <person name="Maumus F."/>
            <person name="Salse J."/>
            <person name="Schmutz J."/>
            <person name="Rensing S.A."/>
        </authorList>
    </citation>
    <scope>NUCLEOTIDE SEQUENCE [LARGE SCALE GENOMIC DNA]</scope>
    <source>
        <strain evidence="3 4">cv. Gransden 2004</strain>
    </source>
</reference>
<dbReference type="Gramene" id="Pp3c9_21270V3.1">
    <property type="protein sequence ID" value="Pp3c9_21270V3.1"/>
    <property type="gene ID" value="Pp3c9_21270"/>
</dbReference>
<keyword evidence="4" id="KW-1185">Reference proteome</keyword>
<dbReference type="InParanoid" id="A0A2K1K431"/>
<name>A0A2K1K431_PHYPA</name>
<gene>
    <name evidence="2" type="ORF">PHYPA_013011</name>
</gene>
<dbReference type="AlphaFoldDB" id="A0A2K1K431"/>
<organism evidence="2">
    <name type="scientific">Physcomitrium patens</name>
    <name type="common">Spreading-leaved earth moss</name>
    <name type="synonym">Physcomitrella patens</name>
    <dbReference type="NCBI Taxonomy" id="3218"/>
    <lineage>
        <taxon>Eukaryota</taxon>
        <taxon>Viridiplantae</taxon>
        <taxon>Streptophyta</taxon>
        <taxon>Embryophyta</taxon>
        <taxon>Bryophyta</taxon>
        <taxon>Bryophytina</taxon>
        <taxon>Bryopsida</taxon>
        <taxon>Funariidae</taxon>
        <taxon>Funariales</taxon>
        <taxon>Funariaceae</taxon>
        <taxon>Physcomitrium</taxon>
    </lineage>
</organism>
<reference evidence="3" key="3">
    <citation type="submission" date="2020-12" db="UniProtKB">
        <authorList>
            <consortium name="EnsemblPlants"/>
        </authorList>
    </citation>
    <scope>IDENTIFICATION</scope>
</reference>
<sequence length="119" mass="12921">MRLELISYKNSSVLVDFGAQTVILTCIGEIISYDFGILPYSVTQYVTGAFILFVSAEVLEVTLASVISDCAITLIGYHRQDMLLNATMFPTLIICILAVVSTLWTYNSLKGSVGLAVST</sequence>
<dbReference type="Proteomes" id="UP000006727">
    <property type="component" value="Chromosome 9"/>
</dbReference>
<evidence type="ECO:0000313" key="2">
    <source>
        <dbReference type="EMBL" id="PNR48534.1"/>
    </source>
</evidence>
<proteinExistence type="predicted"/>